<gene>
    <name evidence="2" type="ORF">C8J24_2958</name>
</gene>
<evidence type="ECO:0000313" key="3">
    <source>
        <dbReference type="Proteomes" id="UP000240996"/>
    </source>
</evidence>
<feature type="region of interest" description="Disordered" evidence="1">
    <location>
        <begin position="1"/>
        <end position="21"/>
    </location>
</feature>
<reference evidence="2 3" key="1">
    <citation type="submission" date="2018-04" db="EMBL/GenBank/DDBJ databases">
        <title>Genomic Encyclopedia of Type Strains, Phase III (KMG-III): the genomes of soil and plant-associated and newly described type strains.</title>
        <authorList>
            <person name="Whitman W."/>
        </authorList>
    </citation>
    <scope>NUCLEOTIDE SEQUENCE [LARGE SCALE GENOMIC DNA]</scope>
    <source>
        <strain evidence="2 3">NW12</strain>
    </source>
</reference>
<comment type="caution">
    <text evidence="2">The sequence shown here is derived from an EMBL/GenBank/DDBJ whole genome shotgun (WGS) entry which is preliminary data.</text>
</comment>
<protein>
    <submittedName>
        <fullName evidence="2">Uncharacterized protein</fullName>
    </submittedName>
</protein>
<proteinExistence type="predicted"/>
<evidence type="ECO:0000313" key="2">
    <source>
        <dbReference type="EMBL" id="PTM44748.1"/>
    </source>
</evidence>
<evidence type="ECO:0000256" key="1">
    <source>
        <dbReference type="SAM" id="MobiDB-lite"/>
    </source>
</evidence>
<organism evidence="2 3">
    <name type="scientific">Sphingomonas aerolata</name>
    <dbReference type="NCBI Taxonomy" id="185951"/>
    <lineage>
        <taxon>Bacteria</taxon>
        <taxon>Pseudomonadati</taxon>
        <taxon>Pseudomonadota</taxon>
        <taxon>Alphaproteobacteria</taxon>
        <taxon>Sphingomonadales</taxon>
        <taxon>Sphingomonadaceae</taxon>
        <taxon>Sphingomonas</taxon>
    </lineage>
</organism>
<keyword evidence="3" id="KW-1185">Reference proteome</keyword>
<sequence length="230" mass="25330">MVSRRGQTLDGTAVDQAKRHLSRAGRARQALSIAKTIEETRSAWSDFLNAVAAIYEILKVGSGKYGSSAGWYGRVIKERKQDELLRYLHHARNSDYHGLEEVTGDKGLRVLRLMPDGTYAGAMTTDSGDGDLSSFRSGVINPDGTQTIITTPIIQTKFATLVAVTDELHGDRFEVPTRHWGEDYNFHEPINAAATATPYLEALVCVADELSLAKLGRVEVRGIRQTIKAR</sequence>
<name>A0A2T4YMY0_9SPHN</name>
<dbReference type="EMBL" id="PZZN01000003">
    <property type="protein sequence ID" value="PTM44748.1"/>
    <property type="molecule type" value="Genomic_DNA"/>
</dbReference>
<dbReference type="Proteomes" id="UP000240996">
    <property type="component" value="Unassembled WGS sequence"/>
</dbReference>
<feature type="compositionally biased region" description="Polar residues" evidence="1">
    <location>
        <begin position="1"/>
        <end position="10"/>
    </location>
</feature>
<dbReference type="AlphaFoldDB" id="A0A2T4YMY0"/>
<accession>A0A2T4YMY0</accession>